<keyword evidence="2" id="KW-1185">Reference proteome</keyword>
<reference evidence="1 2" key="1">
    <citation type="submission" date="2017-02" db="EMBL/GenBank/DDBJ databases">
        <title>Draft Genome Sequences of 'Candidatus Synechococcus spongiarum', Cyanobacterial Symbionts of the Mediterranean Sponge Aplysina aerophoba from two locations.</title>
        <authorList>
            <person name="Slaby B.M."/>
            <person name="Hentschel U."/>
        </authorList>
    </citation>
    <scope>NUCLEOTIDE SEQUENCE [LARGE SCALE GENOMIC DNA]</scope>
    <source>
        <strain evidence="1">LMB bulk15M</strain>
    </source>
</reference>
<accession>A0A1T1D223</accession>
<evidence type="ECO:0000313" key="1">
    <source>
        <dbReference type="EMBL" id="OOV34887.1"/>
    </source>
</evidence>
<evidence type="ECO:0000313" key="2">
    <source>
        <dbReference type="Proteomes" id="UP000242636"/>
    </source>
</evidence>
<organism evidence="1 2">
    <name type="scientific">Candidatus Synechococcus spongiarum LMB bulk15M</name>
    <dbReference type="NCBI Taxonomy" id="1943582"/>
    <lineage>
        <taxon>Bacteria</taxon>
        <taxon>Bacillati</taxon>
        <taxon>Cyanobacteriota</taxon>
        <taxon>Cyanophyceae</taxon>
        <taxon>Synechococcales</taxon>
        <taxon>Synechococcaceae</taxon>
        <taxon>Synechococcus</taxon>
    </lineage>
</organism>
<dbReference type="EMBL" id="MWLD01000022">
    <property type="protein sequence ID" value="OOV34887.1"/>
    <property type="molecule type" value="Genomic_DNA"/>
</dbReference>
<gene>
    <name evidence="1" type="ORF">BV61_02015</name>
</gene>
<proteinExistence type="predicted"/>
<comment type="caution">
    <text evidence="1">The sequence shown here is derived from an EMBL/GenBank/DDBJ whole genome shotgun (WGS) entry which is preliminary data.</text>
</comment>
<protein>
    <submittedName>
        <fullName evidence="1">Uncharacterized protein</fullName>
    </submittedName>
</protein>
<name>A0A1T1D223_9SYNE</name>
<dbReference type="AlphaFoldDB" id="A0A1T1D223"/>
<sequence>MQVVGLLSVAGLEKLLALAKEFEEVMEVDPVAPACPWLPRGWRFRGHEVVNLLAEFSGLPLVAQEDWVELPVNLDGIPPWVVVPKTCDAPDWPRSARDPSFHEERLCGIRENSHLDYSQPPEQHCQYDVKASPSKAVIHREHRFGRTRWHSPDDGHGPFVSCHRNRAALHSIHGASDGLWPFGFPDRQKPLIERFYDADAYLPLPIGRFAALKGRQLPGPTLPSRREQHTYSYWLDKGTGDKIRDQAEIPLINLI</sequence>
<dbReference type="Proteomes" id="UP000242636">
    <property type="component" value="Unassembled WGS sequence"/>
</dbReference>